<feature type="region of interest" description="Disordered" evidence="2">
    <location>
        <begin position="378"/>
        <end position="410"/>
    </location>
</feature>
<reference evidence="4 5" key="1">
    <citation type="submission" date="2016-11" db="EMBL/GenBank/DDBJ databases">
        <authorList>
            <person name="Jaros S."/>
            <person name="Januszkiewicz K."/>
            <person name="Wedrychowicz H."/>
        </authorList>
    </citation>
    <scope>NUCLEOTIDE SEQUENCE [LARGE SCALE GENOMIC DNA]</scope>
    <source>
        <strain evidence="4 5">DSM 16917</strain>
    </source>
</reference>
<sequence>MLLGLHFIDLCLHHQARGQAEPGQPLALIGGHPLKVLQCNPVAQAAGVAVGQRLATATALCAELTLLQGEPDSDEALKQLAQWAYGFSGQIHLVAPDTLLLEASSMLRLFGGLEGWLAQLKDDLDALALPWRAALAHTPLAATLLARNGEPYQLTHDAPEPNAVAEALAPLSLVQLERPEAPRLASMGVHTLAQLRALPRAEVGQRFGAELLLWLERLVGERPDPRPHYQPPRRYKRKLVLMEEISDQAVLRFPLKRLLSELGEMLRRRQLALPELVILLHHRHRPATRLALRGAGDEHRAEAWMALCQLKLERLTLYEPVIEITVLGDQLQPLQAQSGRLIAGGSPDGAAQDLLAQLSARLGSERVRAVQAVAEHQPEYASKPVSAGQGQDTRKHTRNHTGGQGRAVGPKLQRPCWLLPQPQPIERQAYQLLRGPERVESGWWSGEPVARDYFVAQAPSGGLGWIFKSAEGWFLHGWF</sequence>
<dbReference type="PANTHER" id="PTHR35369">
    <property type="entry name" value="BLR3025 PROTEIN-RELATED"/>
    <property type="match status" value="1"/>
</dbReference>
<dbReference type="GO" id="GO:0006281">
    <property type="term" value="P:DNA repair"/>
    <property type="evidence" value="ECO:0007669"/>
    <property type="project" value="InterPro"/>
</dbReference>
<dbReference type="InterPro" id="IPR043502">
    <property type="entry name" value="DNA/RNA_pol_sf"/>
</dbReference>
<dbReference type="SUPFAM" id="SSF56672">
    <property type="entry name" value="DNA/RNA polymerases"/>
    <property type="match status" value="1"/>
</dbReference>
<evidence type="ECO:0000256" key="1">
    <source>
        <dbReference type="ARBA" id="ARBA00022763"/>
    </source>
</evidence>
<dbReference type="RefSeq" id="WP_067662009.1">
    <property type="nucleotide sequence ID" value="NZ_FQXG01000009.1"/>
</dbReference>
<dbReference type="InterPro" id="IPR050356">
    <property type="entry name" value="SulA_CellDiv_inhibitor"/>
</dbReference>
<dbReference type="EMBL" id="FQXG01000009">
    <property type="protein sequence ID" value="SHI19559.1"/>
    <property type="molecule type" value="Genomic_DNA"/>
</dbReference>
<dbReference type="CDD" id="cd03468">
    <property type="entry name" value="PolY_like"/>
    <property type="match status" value="1"/>
</dbReference>
<dbReference type="AlphaFoldDB" id="A0A1M5Z5R5"/>
<dbReference type="PANTHER" id="PTHR35369:SF2">
    <property type="entry name" value="BLR3025 PROTEIN"/>
    <property type="match status" value="1"/>
</dbReference>
<dbReference type="STRING" id="299255.SAMN02745129_4703"/>
<dbReference type="Pfam" id="PF00817">
    <property type="entry name" value="IMS"/>
    <property type="match status" value="1"/>
</dbReference>
<gene>
    <name evidence="4" type="ORF">SAMN02745129_4703</name>
</gene>
<protein>
    <submittedName>
        <fullName evidence="4">Protein ImuB</fullName>
    </submittedName>
</protein>
<dbReference type="OrthoDB" id="5298951at2"/>
<proteinExistence type="predicted"/>
<keyword evidence="5" id="KW-1185">Reference proteome</keyword>
<accession>A0A1M5Z5R5</accession>
<dbReference type="Proteomes" id="UP000184268">
    <property type="component" value="Unassembled WGS sequence"/>
</dbReference>
<name>A0A1M5Z5R5_9GAMM</name>
<evidence type="ECO:0000259" key="3">
    <source>
        <dbReference type="Pfam" id="PF00817"/>
    </source>
</evidence>
<feature type="domain" description="UmuC" evidence="3">
    <location>
        <begin position="23"/>
        <end position="146"/>
    </location>
</feature>
<organism evidence="4 5">
    <name type="scientific">Ferrimonas marina</name>
    <dbReference type="NCBI Taxonomy" id="299255"/>
    <lineage>
        <taxon>Bacteria</taxon>
        <taxon>Pseudomonadati</taxon>
        <taxon>Pseudomonadota</taxon>
        <taxon>Gammaproteobacteria</taxon>
        <taxon>Alteromonadales</taxon>
        <taxon>Ferrimonadaceae</taxon>
        <taxon>Ferrimonas</taxon>
    </lineage>
</organism>
<evidence type="ECO:0000256" key="2">
    <source>
        <dbReference type="SAM" id="MobiDB-lite"/>
    </source>
</evidence>
<dbReference type="InterPro" id="IPR001126">
    <property type="entry name" value="UmuC"/>
</dbReference>
<evidence type="ECO:0000313" key="5">
    <source>
        <dbReference type="Proteomes" id="UP000184268"/>
    </source>
</evidence>
<keyword evidence="1" id="KW-0227">DNA damage</keyword>
<evidence type="ECO:0000313" key="4">
    <source>
        <dbReference type="EMBL" id="SHI19559.1"/>
    </source>
</evidence>